<evidence type="ECO:0000259" key="5">
    <source>
        <dbReference type="Pfam" id="PF07992"/>
    </source>
</evidence>
<dbReference type="InterPro" id="IPR050446">
    <property type="entry name" value="FAD-oxidoreductase/Apoptosis"/>
</dbReference>
<dbReference type="InterPro" id="IPR036188">
    <property type="entry name" value="FAD/NAD-bd_sf"/>
</dbReference>
<dbReference type="InterPro" id="IPR016156">
    <property type="entry name" value="FAD/NAD-linked_Rdtase_dimer_sf"/>
</dbReference>
<dbReference type="EMBL" id="SPDV01000011">
    <property type="protein sequence ID" value="TFI58886.1"/>
    <property type="molecule type" value="Genomic_DNA"/>
</dbReference>
<proteinExistence type="predicted"/>
<dbReference type="Proteomes" id="UP000298213">
    <property type="component" value="Unassembled WGS sequence"/>
</dbReference>
<name>A0A4Y8ZWP3_9SPHN</name>
<dbReference type="PANTHER" id="PTHR43557:SF2">
    <property type="entry name" value="RIESKE DOMAIN-CONTAINING PROTEIN-RELATED"/>
    <property type="match status" value="1"/>
</dbReference>
<evidence type="ECO:0000313" key="7">
    <source>
        <dbReference type="EMBL" id="TFI58886.1"/>
    </source>
</evidence>
<evidence type="ECO:0000259" key="6">
    <source>
        <dbReference type="Pfam" id="PF14759"/>
    </source>
</evidence>
<dbReference type="SUPFAM" id="SSF51905">
    <property type="entry name" value="FAD/NAD(P)-binding domain"/>
    <property type="match status" value="1"/>
</dbReference>
<dbReference type="OrthoDB" id="7809559at2"/>
<dbReference type="SUPFAM" id="SSF55424">
    <property type="entry name" value="FAD/NAD-linked reductases, dimerisation (C-terminal) domain"/>
    <property type="match status" value="1"/>
</dbReference>
<accession>A0A4Y8ZWP3</accession>
<organism evidence="7 8">
    <name type="scientific">Sphingomonas parva</name>
    <dbReference type="NCBI Taxonomy" id="2555898"/>
    <lineage>
        <taxon>Bacteria</taxon>
        <taxon>Pseudomonadati</taxon>
        <taxon>Pseudomonadota</taxon>
        <taxon>Alphaproteobacteria</taxon>
        <taxon>Sphingomonadales</taxon>
        <taxon>Sphingomonadaceae</taxon>
        <taxon>Sphingomonas</taxon>
    </lineage>
</organism>
<dbReference type="GO" id="GO:0016651">
    <property type="term" value="F:oxidoreductase activity, acting on NAD(P)H"/>
    <property type="evidence" value="ECO:0007669"/>
    <property type="project" value="TreeGrafter"/>
</dbReference>
<keyword evidence="4" id="KW-0560">Oxidoreductase</keyword>
<keyword evidence="2" id="KW-0285">Flavoprotein</keyword>
<reference evidence="7 8" key="1">
    <citation type="submission" date="2019-03" db="EMBL/GenBank/DDBJ databases">
        <title>Genome sequence of Sphingomonas sp. 17J27-24.</title>
        <authorList>
            <person name="Kim M."/>
            <person name="Maeng S."/>
            <person name="Sathiyaraj S."/>
        </authorList>
    </citation>
    <scope>NUCLEOTIDE SEQUENCE [LARGE SCALE GENOMIC DNA]</scope>
    <source>
        <strain evidence="7 8">17J27-24</strain>
    </source>
</reference>
<dbReference type="Gene3D" id="3.30.390.30">
    <property type="match status" value="1"/>
</dbReference>
<keyword evidence="3" id="KW-0274">FAD</keyword>
<keyword evidence="8" id="KW-1185">Reference proteome</keyword>
<dbReference type="PRINTS" id="PR00368">
    <property type="entry name" value="FADPNR"/>
</dbReference>
<evidence type="ECO:0000256" key="1">
    <source>
        <dbReference type="ARBA" id="ARBA00001974"/>
    </source>
</evidence>
<gene>
    <name evidence="7" type="ORF">E2493_07405</name>
</gene>
<comment type="cofactor">
    <cofactor evidence="1">
        <name>FAD</name>
        <dbReference type="ChEBI" id="CHEBI:57692"/>
    </cofactor>
</comment>
<evidence type="ECO:0000256" key="2">
    <source>
        <dbReference type="ARBA" id="ARBA00022630"/>
    </source>
</evidence>
<evidence type="ECO:0000256" key="4">
    <source>
        <dbReference type="ARBA" id="ARBA00023002"/>
    </source>
</evidence>
<dbReference type="Gene3D" id="3.50.50.60">
    <property type="entry name" value="FAD/NAD(P)-binding domain"/>
    <property type="match status" value="2"/>
</dbReference>
<evidence type="ECO:0000313" key="8">
    <source>
        <dbReference type="Proteomes" id="UP000298213"/>
    </source>
</evidence>
<dbReference type="AlphaFoldDB" id="A0A4Y8ZWP3"/>
<comment type="caution">
    <text evidence="7">The sequence shown here is derived from an EMBL/GenBank/DDBJ whole genome shotgun (WGS) entry which is preliminary data.</text>
</comment>
<dbReference type="PANTHER" id="PTHR43557">
    <property type="entry name" value="APOPTOSIS-INDUCING FACTOR 1"/>
    <property type="match status" value="1"/>
</dbReference>
<dbReference type="PRINTS" id="PR00411">
    <property type="entry name" value="PNDRDTASEI"/>
</dbReference>
<feature type="domain" description="Reductase C-terminal" evidence="6">
    <location>
        <begin position="323"/>
        <end position="406"/>
    </location>
</feature>
<dbReference type="Pfam" id="PF14759">
    <property type="entry name" value="Reductase_C"/>
    <property type="match status" value="1"/>
</dbReference>
<dbReference type="InterPro" id="IPR023753">
    <property type="entry name" value="FAD/NAD-binding_dom"/>
</dbReference>
<dbReference type="GO" id="GO:0005737">
    <property type="term" value="C:cytoplasm"/>
    <property type="evidence" value="ECO:0007669"/>
    <property type="project" value="TreeGrafter"/>
</dbReference>
<dbReference type="InterPro" id="IPR028202">
    <property type="entry name" value="Reductase_C"/>
</dbReference>
<sequence length="408" mass="43125">MIHFDIAIVGAGHAGAQAAIQLRQLGFSGSIGLIGDEPELPYERPPLSKEYLAGEKAFERMLIRPETFWAEREVALIAATRIDSLDPVARRLRSSAGDVFSYGELIWAAGGTPRRLGCAGGDLDGVHVVRRRSEVDAIRTGLDGVERVAIVGGGYVGLETAAVLRKAGKQVVLIEALERLLARVAGPDISAFYAAEHRAQGVEVRLGSAVERVEGAGGRVTGLALQSGGTIAADMVIVGIGIDAAVAPLLGAGAAGANGVDVDSFCRTSLPHVYAIGDCAAHENLFAGGLRIRLESVQNAHDQAATAARAIIGRPEPYAAIPWFWSNQYDLKLQTVGLSLGYDATIVRGDPATRSFSLVYLLEGRVIALDCVNATRDYVQGRKLVLDRAMVDPARLADTAVPLKEMDG</sequence>
<protein>
    <submittedName>
        <fullName evidence="7">NAD(P)/FAD-dependent oxidoreductase</fullName>
    </submittedName>
</protein>
<dbReference type="RefSeq" id="WP_135085289.1">
    <property type="nucleotide sequence ID" value="NZ_SPDV01000011.1"/>
</dbReference>
<dbReference type="Pfam" id="PF07992">
    <property type="entry name" value="Pyr_redox_2"/>
    <property type="match status" value="1"/>
</dbReference>
<evidence type="ECO:0000256" key="3">
    <source>
        <dbReference type="ARBA" id="ARBA00022827"/>
    </source>
</evidence>
<feature type="domain" description="FAD/NAD(P)-binding" evidence="5">
    <location>
        <begin position="4"/>
        <end position="304"/>
    </location>
</feature>